<evidence type="ECO:0000256" key="1">
    <source>
        <dbReference type="SAM" id="SignalP"/>
    </source>
</evidence>
<proteinExistence type="predicted"/>
<dbReference type="EMBL" id="SLWQ01000004">
    <property type="protein sequence ID" value="TCO40749.1"/>
    <property type="molecule type" value="Genomic_DNA"/>
</dbReference>
<keyword evidence="3" id="KW-1185">Reference proteome</keyword>
<comment type="caution">
    <text evidence="2">The sequence shown here is derived from an EMBL/GenBank/DDBJ whole genome shotgun (WGS) entry which is preliminary data.</text>
</comment>
<name>A0A4R2IAP3_9GAMM</name>
<feature type="chain" id="PRO_5020882816" evidence="1">
    <location>
        <begin position="25"/>
        <end position="401"/>
    </location>
</feature>
<organism evidence="2 3">
    <name type="scientific">Dokdonella fugitiva</name>
    <dbReference type="NCBI Taxonomy" id="328517"/>
    <lineage>
        <taxon>Bacteria</taxon>
        <taxon>Pseudomonadati</taxon>
        <taxon>Pseudomonadota</taxon>
        <taxon>Gammaproteobacteria</taxon>
        <taxon>Lysobacterales</taxon>
        <taxon>Rhodanobacteraceae</taxon>
        <taxon>Dokdonella</taxon>
    </lineage>
</organism>
<reference evidence="2 3" key="1">
    <citation type="journal article" date="2015" name="Stand. Genomic Sci.">
        <title>Genomic Encyclopedia of Bacterial and Archaeal Type Strains, Phase III: the genomes of soil and plant-associated and newly described type strains.</title>
        <authorList>
            <person name="Whitman W.B."/>
            <person name="Woyke T."/>
            <person name="Klenk H.P."/>
            <person name="Zhou Y."/>
            <person name="Lilburn T.G."/>
            <person name="Beck B.J."/>
            <person name="De Vos P."/>
            <person name="Vandamme P."/>
            <person name="Eisen J.A."/>
            <person name="Garrity G."/>
            <person name="Hugenholtz P."/>
            <person name="Kyrpides N.C."/>
        </authorList>
    </citation>
    <scope>NUCLEOTIDE SEQUENCE [LARGE SCALE GENOMIC DNA]</scope>
    <source>
        <strain evidence="2 3">A3</strain>
    </source>
</reference>
<keyword evidence="1" id="KW-0732">Signal</keyword>
<evidence type="ECO:0000313" key="2">
    <source>
        <dbReference type="EMBL" id="TCO40749.1"/>
    </source>
</evidence>
<accession>A0A4R2IAP3</accession>
<protein>
    <submittedName>
        <fullName evidence="2">Uncharacterized protein DUF4331</fullName>
    </submittedName>
</protein>
<dbReference type="InterPro" id="IPR025566">
    <property type="entry name" value="DUF4331"/>
</dbReference>
<dbReference type="Pfam" id="PF14224">
    <property type="entry name" value="DUF4331"/>
    <property type="match status" value="1"/>
</dbReference>
<sequence length="401" mass="42698">MLPLRPACALLFAAIVAAPLPAHASDHLDTPTVIADPRADIGDLYAWISPDGLRLELVMTIVGHAFSDRLTYAFHVDSGPRFGRTTATTTIACRLATPEEMECRAGHGDWARGGNTMPDGLEDRRARFRVFAGLRDDPFFNNVKGTRAAYQAAIAAVGRGAARDVAGCPAFDTAMVRAIGEQWRHTEGGPAKNLLAGWTPASLVVSIDLATVARGGHMLAIWASTSDGDHRIDRAGRPLTGNALLGTSASDDVADRLKEAYNAASPSTAGRFVAEIEKNLALYDAFDGRCGNAFLADAAAGAHRYRRLARLLVDDRLWVDATSTTCAQPFAVELAVLGGRTASARDCGGRTPLYDAIDAYRSLLANGTTRGIDDGVDRDEREHSTSVFPFLAAPDGSGYSR</sequence>
<gene>
    <name evidence="2" type="ORF">EV148_104110</name>
</gene>
<evidence type="ECO:0000313" key="3">
    <source>
        <dbReference type="Proteomes" id="UP000294862"/>
    </source>
</evidence>
<feature type="signal peptide" evidence="1">
    <location>
        <begin position="1"/>
        <end position="24"/>
    </location>
</feature>
<dbReference type="Proteomes" id="UP000294862">
    <property type="component" value="Unassembled WGS sequence"/>
</dbReference>
<dbReference type="AlphaFoldDB" id="A0A4R2IAP3"/>